<dbReference type="Pfam" id="PF07715">
    <property type="entry name" value="Plug"/>
    <property type="match status" value="1"/>
</dbReference>
<keyword evidence="4 11" id="KW-0812">Transmembrane</keyword>
<evidence type="ECO:0000256" key="2">
    <source>
        <dbReference type="ARBA" id="ARBA00022448"/>
    </source>
</evidence>
<evidence type="ECO:0000256" key="12">
    <source>
        <dbReference type="PROSITE-ProRule" id="PRU01360"/>
    </source>
</evidence>
<reference evidence="18" key="1">
    <citation type="submission" date="2016-07" db="EMBL/GenBank/DDBJ databases">
        <title>Nontailed viruses are major unrecognized killers of bacteria in the ocean.</title>
        <authorList>
            <person name="Kauffman K."/>
            <person name="Hussain F."/>
            <person name="Yang J."/>
            <person name="Arevalo P."/>
            <person name="Brown J."/>
            <person name="Cutler M."/>
            <person name="Kelly L."/>
            <person name="Polz M.F."/>
        </authorList>
    </citation>
    <scope>NUCLEOTIDE SEQUENCE [LARGE SCALE GENOMIC DNA]</scope>
    <source>
        <strain evidence="18">10N.222.49.A5</strain>
    </source>
</reference>
<dbReference type="InterPro" id="IPR039426">
    <property type="entry name" value="TonB-dep_rcpt-like"/>
</dbReference>
<evidence type="ECO:0000256" key="9">
    <source>
        <dbReference type="ARBA" id="ARBA00023136"/>
    </source>
</evidence>
<evidence type="ECO:0000256" key="3">
    <source>
        <dbReference type="ARBA" id="ARBA00022452"/>
    </source>
</evidence>
<comment type="caution">
    <text evidence="17">The sequence shown here is derived from an EMBL/GenBank/DDBJ whole genome shotgun (WGS) entry which is preliminary data.</text>
</comment>
<dbReference type="PANTHER" id="PTHR30069:SF53">
    <property type="entry name" value="COLICIN I RECEPTOR-RELATED"/>
    <property type="match status" value="1"/>
</dbReference>
<dbReference type="CDD" id="cd01347">
    <property type="entry name" value="ligand_gated_channel"/>
    <property type="match status" value="1"/>
</dbReference>
<dbReference type="GO" id="GO:0006811">
    <property type="term" value="P:monoatomic ion transport"/>
    <property type="evidence" value="ECO:0007669"/>
    <property type="project" value="UniProtKB-KW"/>
</dbReference>
<keyword evidence="3 11" id="KW-1134">Transmembrane beta strand</keyword>
<feature type="signal peptide" evidence="11">
    <location>
        <begin position="1"/>
        <end position="20"/>
    </location>
</feature>
<dbReference type="RefSeq" id="WP_102382271.1">
    <property type="nucleotide sequence ID" value="NZ_MCXF02000002.1"/>
</dbReference>
<dbReference type="AlphaFoldDB" id="A0AAP8MV86"/>
<keyword evidence="9 11" id="KW-0472">Membrane</keyword>
<feature type="short sequence motif" description="TonB box" evidence="11">
    <location>
        <begin position="30"/>
        <end position="37"/>
    </location>
</feature>
<dbReference type="PANTHER" id="PTHR30069">
    <property type="entry name" value="TONB-DEPENDENT OUTER MEMBRANE RECEPTOR"/>
    <property type="match status" value="1"/>
</dbReference>
<evidence type="ECO:0000259" key="16">
    <source>
        <dbReference type="Pfam" id="PF07715"/>
    </source>
</evidence>
<evidence type="ECO:0000313" key="18">
    <source>
        <dbReference type="Proteomes" id="UP000235611"/>
    </source>
</evidence>
<dbReference type="PROSITE" id="PS01156">
    <property type="entry name" value="TONB_DEPENDENT_REC_2"/>
    <property type="match status" value="1"/>
</dbReference>
<evidence type="ECO:0000256" key="13">
    <source>
        <dbReference type="PROSITE-ProRule" id="PRU10143"/>
    </source>
</evidence>
<proteinExistence type="inferred from homology"/>
<dbReference type="InterPro" id="IPR036942">
    <property type="entry name" value="Beta-barrel_TonB_sf"/>
</dbReference>
<evidence type="ECO:0000256" key="11">
    <source>
        <dbReference type="HAMAP-Rule" id="MF_01531"/>
    </source>
</evidence>
<evidence type="ECO:0000256" key="14">
    <source>
        <dbReference type="PROSITE-ProRule" id="PRU10144"/>
    </source>
</evidence>
<comment type="caution">
    <text evidence="11">Lacks conserved residue(s) required for the propagation of feature annotation.</text>
</comment>
<evidence type="ECO:0000256" key="6">
    <source>
        <dbReference type="ARBA" id="ARBA00023065"/>
    </source>
</evidence>
<dbReference type="Pfam" id="PF00593">
    <property type="entry name" value="TonB_dep_Rec_b-barrel"/>
    <property type="match status" value="1"/>
</dbReference>
<evidence type="ECO:0000313" key="17">
    <source>
        <dbReference type="EMBL" id="PMP08349.1"/>
    </source>
</evidence>
<dbReference type="InterPro" id="IPR010101">
    <property type="entry name" value="B12_transptr_BtuB"/>
</dbReference>
<dbReference type="GO" id="GO:0015420">
    <property type="term" value="F:ABC-type vitamin B12 transporter activity"/>
    <property type="evidence" value="ECO:0007669"/>
    <property type="project" value="InterPro"/>
</dbReference>
<dbReference type="Gene3D" id="2.170.130.10">
    <property type="entry name" value="TonB-dependent receptor, plug domain"/>
    <property type="match status" value="1"/>
</dbReference>
<feature type="short sequence motif" description="TonB C-terminal box" evidence="14">
    <location>
        <begin position="606"/>
        <end position="623"/>
    </location>
</feature>
<feature type="short sequence motif" description="TonB box" evidence="13">
    <location>
        <begin position="31"/>
        <end position="37"/>
    </location>
</feature>
<dbReference type="HAMAP" id="MF_01531">
    <property type="entry name" value="BtuB"/>
    <property type="match status" value="1"/>
</dbReference>
<evidence type="ECO:0000256" key="7">
    <source>
        <dbReference type="ARBA" id="ARBA00023077"/>
    </source>
</evidence>
<keyword evidence="8 11" id="KW-0626">Porin</keyword>
<feature type="chain" id="PRO_5042651465" description="Vitamin B12 transporter BtuB" evidence="11">
    <location>
        <begin position="21"/>
        <end position="623"/>
    </location>
</feature>
<dbReference type="EMBL" id="MDBO01000100">
    <property type="protein sequence ID" value="PMP08349.1"/>
    <property type="molecule type" value="Genomic_DNA"/>
</dbReference>
<keyword evidence="2 11" id="KW-0813">Transport</keyword>
<dbReference type="GO" id="GO:0009279">
    <property type="term" value="C:cell outer membrane"/>
    <property type="evidence" value="ECO:0007669"/>
    <property type="project" value="UniProtKB-SubCell"/>
</dbReference>
<dbReference type="PROSITE" id="PS52016">
    <property type="entry name" value="TONB_DEPENDENT_REC_3"/>
    <property type="match status" value="1"/>
</dbReference>
<keyword evidence="10 11" id="KW-0998">Cell outer membrane</keyword>
<dbReference type="GO" id="GO:0015288">
    <property type="term" value="F:porin activity"/>
    <property type="evidence" value="ECO:0007669"/>
    <property type="project" value="UniProtKB-KW"/>
</dbReference>
<dbReference type="SUPFAM" id="SSF56935">
    <property type="entry name" value="Porins"/>
    <property type="match status" value="1"/>
</dbReference>
<evidence type="ECO:0000256" key="5">
    <source>
        <dbReference type="ARBA" id="ARBA00022729"/>
    </source>
</evidence>
<accession>A0AAP8MV86</accession>
<dbReference type="InterPro" id="IPR000531">
    <property type="entry name" value="Beta-barrel_TonB"/>
</dbReference>
<sequence length="623" mass="68724" precursor="true">MKKSILATAIVSLYAPALFAQDTDSTKVDETIVVTANRFEQTQTSALASVSVVEREQIEQLQADSAFDVLKTLPGVEIASQGTKGNANNIYLRGSNYNHTLVLLDGVRLNTAAGGNASLGLIPAFAIERIEVIRGPRASIYGSDAIGGVISIITKPENGSVHELTLNGGSNHYHQEGFRSSGELSDTTQGNFVVSNEASKGYKIFQDATDDHYGYKSQVVLGGLNHQINKNWSTGFQGYAQQSDAEYASFIYDTNFPWGYLTNAKNEENKDLYTISADVTYRTDDFNSKVQASFANEKAQDGRATLNAEKTEITSERSTVSWINTYTGVDYLTLNAGADYYYEEAHNGGSMNGYPVGDFTENTRNNTAVFATSALDYKQWLAELSVRHDDNSAYGGNTTWGMAAGWYVTNQILLSGSYGTAFKAPSFFDLYYPGFENPTLKPETSEQYEVGITGYHSLLTWNIVAYQSNIDNLIASDTLGNTTNINEAEITGLEVTLDFDTGPISHILVADWKDPEDKSNNRQLDRRAKENYKWVMNYGYQDINLSLATVYTGERPDANGTKELDAYTTMDIAASYAATENLDLKFKVDNLLDEEYETAYDASSGYSWVGAERSYYAGINYRF</sequence>
<keyword evidence="7 11" id="KW-0798">TonB box</keyword>
<dbReference type="Proteomes" id="UP000235611">
    <property type="component" value="Unassembled WGS sequence"/>
</dbReference>
<feature type="domain" description="TonB-dependent receptor plug" evidence="16">
    <location>
        <begin position="45"/>
        <end position="149"/>
    </location>
</feature>
<dbReference type="InterPro" id="IPR012910">
    <property type="entry name" value="Plug_dom"/>
</dbReference>
<comment type="similarity">
    <text evidence="11">Belongs to the TonB-dependent receptor family. BtuB (TC 1.B.14.3.1) subfamily.</text>
</comment>
<dbReference type="GO" id="GO:0046930">
    <property type="term" value="C:pore complex"/>
    <property type="evidence" value="ECO:0007669"/>
    <property type="project" value="UniProtKB-KW"/>
</dbReference>
<keyword evidence="5 11" id="KW-0732">Signal</keyword>
<gene>
    <name evidence="11" type="primary">btuB</name>
    <name evidence="17" type="ORF">BCS93_14425</name>
</gene>
<dbReference type="InterPro" id="IPR010917">
    <property type="entry name" value="TonB_rcpt_CS"/>
</dbReference>
<protein>
    <recommendedName>
        <fullName evidence="11">Vitamin B12 transporter BtuB</fullName>
    </recommendedName>
    <alternativeName>
        <fullName evidence="11">Cobalamin receptor</fullName>
    </alternativeName>
    <alternativeName>
        <fullName evidence="11">Outer membrane cobalamin translocator</fullName>
    </alternativeName>
</protein>
<dbReference type="InterPro" id="IPR037066">
    <property type="entry name" value="Plug_dom_sf"/>
</dbReference>
<organism evidence="17 18">
    <name type="scientific">Vibrio breoganii</name>
    <dbReference type="NCBI Taxonomy" id="553239"/>
    <lineage>
        <taxon>Bacteria</taxon>
        <taxon>Pseudomonadati</taxon>
        <taxon>Pseudomonadota</taxon>
        <taxon>Gammaproteobacteria</taxon>
        <taxon>Vibrionales</taxon>
        <taxon>Vibrionaceae</taxon>
        <taxon>Vibrio</taxon>
    </lineage>
</organism>
<evidence type="ECO:0000256" key="1">
    <source>
        <dbReference type="ARBA" id="ARBA00004571"/>
    </source>
</evidence>
<comment type="subcellular location">
    <subcellularLocation>
        <location evidence="1 11 12">Cell outer membrane</location>
        <topology evidence="1 11 12">Multi-pass membrane protein</topology>
    </subcellularLocation>
</comment>
<dbReference type="InterPro" id="IPR010916">
    <property type="entry name" value="TonB_box_CS"/>
</dbReference>
<feature type="domain" description="TonB-dependent receptor-like beta-barrel" evidence="15">
    <location>
        <begin position="200"/>
        <end position="591"/>
    </location>
</feature>
<evidence type="ECO:0000256" key="10">
    <source>
        <dbReference type="ARBA" id="ARBA00023237"/>
    </source>
</evidence>
<dbReference type="PROSITE" id="PS00430">
    <property type="entry name" value="TONB_DEPENDENT_REC_1"/>
    <property type="match status" value="1"/>
</dbReference>
<evidence type="ECO:0000256" key="4">
    <source>
        <dbReference type="ARBA" id="ARBA00022692"/>
    </source>
</evidence>
<dbReference type="Gene3D" id="2.40.170.20">
    <property type="entry name" value="TonB-dependent receptor, beta-barrel domain"/>
    <property type="match status" value="1"/>
</dbReference>
<name>A0AAP8MV86_9VIBR</name>
<evidence type="ECO:0000256" key="8">
    <source>
        <dbReference type="ARBA" id="ARBA00023114"/>
    </source>
</evidence>
<keyword evidence="6 11" id="KW-0406">Ion transport</keyword>
<evidence type="ECO:0000259" key="15">
    <source>
        <dbReference type="Pfam" id="PF00593"/>
    </source>
</evidence>
<comment type="function">
    <text evidence="11">Involved in the active translocation of vitamin B12 (cyanocobalamin) across the outer membrane to the periplasmic space. It derives its energy for transport by interacting with the trans-periplasmic membrane protein TonB.</text>
</comment>